<keyword evidence="3" id="KW-1185">Reference proteome</keyword>
<dbReference type="GO" id="GO:0008168">
    <property type="term" value="F:methyltransferase activity"/>
    <property type="evidence" value="ECO:0007669"/>
    <property type="project" value="UniProtKB-KW"/>
</dbReference>
<dbReference type="PANTHER" id="PTHR13369">
    <property type="match status" value="1"/>
</dbReference>
<proteinExistence type="predicted"/>
<evidence type="ECO:0000313" key="3">
    <source>
        <dbReference type="Proteomes" id="UP000440713"/>
    </source>
</evidence>
<dbReference type="GO" id="GO:0005737">
    <property type="term" value="C:cytoplasm"/>
    <property type="evidence" value="ECO:0007669"/>
    <property type="project" value="TreeGrafter"/>
</dbReference>
<accession>A0A6N7WZI9</accession>
<sequence>MENNQELLAYCDEIAQAEPIRITFSRLSDKTYKYKTTKVVQKKLDGKTVYSVERYTEKQVFHTIVRSDELVENILEELNYYNQIDAESSYFNFNLRITKKKKILFSKKKKSSNTVGCLNDEQITSHNRKKKYILEEGMYIPAFIDLGIFTKEGKIVNSKYDKFKQINRFIEIIDDGISKLEQSGYLKDRKVLKILDFGCGKSYLTFVLYYYLTVVKSLDVEIIGLDLKEDVINSCNEIAKKYGYKNLAFEIGDISNYKYNNSIDIVITLHACDTATDYALFNAINWNAKMIFSVPCCQHEVNSSIRTDDLEILTKFGIIKERVASLMTDSIRASLLEYMGYKTQVLEFVDISHSPKNILIRAYKTNISKEKREKSLEEITKLKKIFNFEQTLYNLLKSDGRF</sequence>
<dbReference type="Proteomes" id="UP000440713">
    <property type="component" value="Unassembled WGS sequence"/>
</dbReference>
<dbReference type="EMBL" id="VUNE01000002">
    <property type="protein sequence ID" value="MST62218.1"/>
    <property type="molecule type" value="Genomic_DNA"/>
</dbReference>
<dbReference type="AlphaFoldDB" id="A0A6N7WZI9"/>
<evidence type="ECO:0000259" key="1">
    <source>
        <dbReference type="Pfam" id="PF13679"/>
    </source>
</evidence>
<dbReference type="SUPFAM" id="SSF53335">
    <property type="entry name" value="S-adenosyl-L-methionine-dependent methyltransferases"/>
    <property type="match status" value="1"/>
</dbReference>
<comment type="caution">
    <text evidence="2">The sequence shown here is derived from an EMBL/GenBank/DDBJ whole genome shotgun (WGS) entry which is preliminary data.</text>
</comment>
<dbReference type="Gene3D" id="3.40.50.150">
    <property type="entry name" value="Vaccinia Virus protein VP39"/>
    <property type="match status" value="1"/>
</dbReference>
<evidence type="ECO:0000313" key="2">
    <source>
        <dbReference type="EMBL" id="MST62218.1"/>
    </source>
</evidence>
<protein>
    <submittedName>
        <fullName evidence="2">SAM-dependent methyltransferase</fullName>
    </submittedName>
</protein>
<reference evidence="2 3" key="1">
    <citation type="submission" date="2019-08" db="EMBL/GenBank/DDBJ databases">
        <title>In-depth cultivation of the pig gut microbiome towards novel bacterial diversity and tailored functional studies.</title>
        <authorList>
            <person name="Wylensek D."/>
            <person name="Hitch T.C.A."/>
            <person name="Clavel T."/>
        </authorList>
    </citation>
    <scope>NUCLEOTIDE SEQUENCE [LARGE SCALE GENOMIC DNA]</scope>
    <source>
        <strain evidence="2 3">WCA-SAB-591-4A-A</strain>
    </source>
</reference>
<dbReference type="GO" id="GO:0032259">
    <property type="term" value="P:methylation"/>
    <property type="evidence" value="ECO:0007669"/>
    <property type="project" value="UniProtKB-KW"/>
</dbReference>
<organism evidence="2 3">
    <name type="scientific">Peptostreptococcus porci</name>
    <dbReference type="NCBI Taxonomy" id="2652282"/>
    <lineage>
        <taxon>Bacteria</taxon>
        <taxon>Bacillati</taxon>
        <taxon>Bacillota</taxon>
        <taxon>Clostridia</taxon>
        <taxon>Peptostreptococcales</taxon>
        <taxon>Peptostreptococcaceae</taxon>
        <taxon>Peptostreptococcus</taxon>
    </lineage>
</organism>
<name>A0A6N7WZI9_9FIRM</name>
<gene>
    <name evidence="2" type="ORF">FYJ71_04410</name>
</gene>
<dbReference type="Pfam" id="PF13679">
    <property type="entry name" value="Methyltransf_32"/>
    <property type="match status" value="1"/>
</dbReference>
<dbReference type="PANTHER" id="PTHR13369:SF3">
    <property type="entry name" value="METHYLTRANSFERASE DOMAIN-CONTAINING PROTEIN"/>
    <property type="match status" value="1"/>
</dbReference>
<dbReference type="InterPro" id="IPR029063">
    <property type="entry name" value="SAM-dependent_MTases_sf"/>
</dbReference>
<feature type="domain" description="Methyltransferase" evidence="1">
    <location>
        <begin position="161"/>
        <end position="303"/>
    </location>
</feature>
<dbReference type="CDD" id="cd02440">
    <property type="entry name" value="AdoMet_MTases"/>
    <property type="match status" value="1"/>
</dbReference>
<keyword evidence="2" id="KW-0489">Methyltransferase</keyword>
<dbReference type="InterPro" id="IPR025714">
    <property type="entry name" value="Methyltranfer_dom"/>
</dbReference>
<keyword evidence="2" id="KW-0808">Transferase</keyword>